<feature type="region of interest" description="Disordered" evidence="1">
    <location>
        <begin position="1"/>
        <end position="24"/>
    </location>
</feature>
<dbReference type="Proteomes" id="UP000826656">
    <property type="component" value="Unassembled WGS sequence"/>
</dbReference>
<dbReference type="PANTHER" id="PTHR31260">
    <property type="entry name" value="CYSTATIN/MONELLIN SUPERFAMILY PROTEIN"/>
    <property type="match status" value="1"/>
</dbReference>
<gene>
    <name evidence="2" type="ORF">KY290_012073</name>
</gene>
<accession>A0ABQ7W2F5</accession>
<dbReference type="InterPro" id="IPR006462">
    <property type="entry name" value="MS5"/>
</dbReference>
<reference evidence="2 3" key="1">
    <citation type="journal article" date="2021" name="bioRxiv">
        <title>Chromosome-scale and haplotype-resolved genome assembly of a tetraploid potato cultivar.</title>
        <authorList>
            <person name="Sun H."/>
            <person name="Jiao W.-B."/>
            <person name="Krause K."/>
            <person name="Campoy J.A."/>
            <person name="Goel M."/>
            <person name="Folz-Donahue K."/>
            <person name="Kukat C."/>
            <person name="Huettel B."/>
            <person name="Schneeberger K."/>
        </authorList>
    </citation>
    <scope>NUCLEOTIDE SEQUENCE [LARGE SCALE GENOMIC DNA]</scope>
    <source>
        <strain evidence="2">SolTubOtavaFocal</strain>
        <tissue evidence="2">Leaves</tissue>
    </source>
</reference>
<sequence length="224" mass="25144">MADTKLNPNSDEEMADSKSNPNSDEELLAWQRELPRRFLAGEVLWDDDVFIPAGVSKEYRAILQKVYTKYFTQICEKDGFDIDIYPGKSQAAMYIPYLDFENENDLLMDLANLAIQDYNDNKIDGFEYKAEYVEKVNFIMAECREFFITVKALNLESIMRASSLEVLVPEQKGEWLGASDCHIGNVGSRSNVSVATATTTGRKRIEVCMGGKCKKSGGGASDIN</sequence>
<evidence type="ECO:0000256" key="1">
    <source>
        <dbReference type="SAM" id="MobiDB-lite"/>
    </source>
</evidence>
<keyword evidence="3" id="KW-1185">Reference proteome</keyword>
<organism evidence="2 3">
    <name type="scientific">Solanum tuberosum</name>
    <name type="common">Potato</name>
    <dbReference type="NCBI Taxonomy" id="4113"/>
    <lineage>
        <taxon>Eukaryota</taxon>
        <taxon>Viridiplantae</taxon>
        <taxon>Streptophyta</taxon>
        <taxon>Embryophyta</taxon>
        <taxon>Tracheophyta</taxon>
        <taxon>Spermatophyta</taxon>
        <taxon>Magnoliopsida</taxon>
        <taxon>eudicotyledons</taxon>
        <taxon>Gunneridae</taxon>
        <taxon>Pentapetalae</taxon>
        <taxon>asterids</taxon>
        <taxon>lamiids</taxon>
        <taxon>Solanales</taxon>
        <taxon>Solanaceae</taxon>
        <taxon>Solanoideae</taxon>
        <taxon>Solaneae</taxon>
        <taxon>Solanum</taxon>
    </lineage>
</organism>
<evidence type="ECO:0000313" key="3">
    <source>
        <dbReference type="Proteomes" id="UP000826656"/>
    </source>
</evidence>
<protein>
    <submittedName>
        <fullName evidence="2">Uncharacterized protein</fullName>
    </submittedName>
</protein>
<evidence type="ECO:0000313" key="2">
    <source>
        <dbReference type="EMBL" id="KAH0774936.1"/>
    </source>
</evidence>
<proteinExistence type="predicted"/>
<dbReference type="PANTHER" id="PTHR31260:SF42">
    <property type="entry name" value="RESTRICTION ENDONUCLEASE DOMAIN-CONTAINING PROTEIN"/>
    <property type="match status" value="1"/>
</dbReference>
<dbReference type="EMBL" id="JAIVGD010000005">
    <property type="protein sequence ID" value="KAH0774936.1"/>
    <property type="molecule type" value="Genomic_DNA"/>
</dbReference>
<comment type="caution">
    <text evidence="2">The sequence shown here is derived from an EMBL/GenBank/DDBJ whole genome shotgun (WGS) entry which is preliminary data.</text>
</comment>
<name>A0ABQ7W2F5_SOLTU</name>